<keyword evidence="2" id="KW-0472">Membrane</keyword>
<sequence>MAFSDDDNEILNRMEQDLLNDAEFSERLREFGDHAEPAKPASEAAARNQNKIELSWSPRKAALGGLLVLIGLAVLLTGVTIGYSVLGIVTGVVGVLLMFGGIYVVINSAIGGKEHAGKRDKGSEPSGGSFGERQRKAFDKRRRN</sequence>
<accession>A0A1Q5PP13</accession>
<dbReference type="Pfam" id="PF11239">
    <property type="entry name" value="DUF3040"/>
    <property type="match status" value="1"/>
</dbReference>
<evidence type="ECO:0000313" key="4">
    <source>
        <dbReference type="Proteomes" id="UP000186465"/>
    </source>
</evidence>
<feature type="region of interest" description="Disordered" evidence="1">
    <location>
        <begin position="114"/>
        <end position="144"/>
    </location>
</feature>
<name>A0A1Q5PP13_9ACTO</name>
<comment type="caution">
    <text evidence="3">The sequence shown here is derived from an EMBL/GenBank/DDBJ whole genome shotgun (WGS) entry which is preliminary data.</text>
</comment>
<gene>
    <name evidence="3" type="ORF">BM477_04480</name>
</gene>
<dbReference type="STRING" id="156892.BM477_04480"/>
<dbReference type="EMBL" id="MPDM01000004">
    <property type="protein sequence ID" value="OKL49249.1"/>
    <property type="molecule type" value="Genomic_DNA"/>
</dbReference>
<evidence type="ECO:0000256" key="2">
    <source>
        <dbReference type="SAM" id="Phobius"/>
    </source>
</evidence>
<keyword evidence="4" id="KW-1185">Reference proteome</keyword>
<reference evidence="4" key="1">
    <citation type="submission" date="2016-11" db="EMBL/GenBank/DDBJ databases">
        <title>Actinomyces gypaetusis sp. nov. isolated from Gypaetus barbatus in Qinghai Tibet Plateau China.</title>
        <authorList>
            <person name="Meng X."/>
        </authorList>
    </citation>
    <scope>NUCLEOTIDE SEQUENCE [LARGE SCALE GENOMIC DNA]</scope>
    <source>
        <strain evidence="4">DSM 15383</strain>
    </source>
</reference>
<feature type="transmembrane region" description="Helical" evidence="2">
    <location>
        <begin position="61"/>
        <end position="79"/>
    </location>
</feature>
<protein>
    <recommendedName>
        <fullName evidence="5">DUF3040 domain-containing protein</fullName>
    </recommendedName>
</protein>
<organism evidence="3 4">
    <name type="scientific">Boudabousia marimammalium</name>
    <dbReference type="NCBI Taxonomy" id="156892"/>
    <lineage>
        <taxon>Bacteria</taxon>
        <taxon>Bacillati</taxon>
        <taxon>Actinomycetota</taxon>
        <taxon>Actinomycetes</taxon>
        <taxon>Actinomycetales</taxon>
        <taxon>Actinomycetaceae</taxon>
        <taxon>Boudabousia</taxon>
    </lineage>
</organism>
<dbReference type="Proteomes" id="UP000186465">
    <property type="component" value="Unassembled WGS sequence"/>
</dbReference>
<feature type="compositionally biased region" description="Basic and acidic residues" evidence="1">
    <location>
        <begin position="114"/>
        <end position="123"/>
    </location>
</feature>
<dbReference type="AlphaFoldDB" id="A0A1Q5PP13"/>
<dbReference type="InterPro" id="IPR021401">
    <property type="entry name" value="DUF3040"/>
</dbReference>
<keyword evidence="2" id="KW-0812">Transmembrane</keyword>
<proteinExistence type="predicted"/>
<keyword evidence="2" id="KW-1133">Transmembrane helix</keyword>
<dbReference type="RefSeq" id="WP_075361488.1">
    <property type="nucleotide sequence ID" value="NZ_MPDM01000004.1"/>
</dbReference>
<feature type="transmembrane region" description="Helical" evidence="2">
    <location>
        <begin position="85"/>
        <end position="106"/>
    </location>
</feature>
<evidence type="ECO:0008006" key="5">
    <source>
        <dbReference type="Google" id="ProtNLM"/>
    </source>
</evidence>
<evidence type="ECO:0000256" key="1">
    <source>
        <dbReference type="SAM" id="MobiDB-lite"/>
    </source>
</evidence>
<evidence type="ECO:0000313" key="3">
    <source>
        <dbReference type="EMBL" id="OKL49249.1"/>
    </source>
</evidence>